<dbReference type="InterPro" id="IPR051678">
    <property type="entry name" value="AGP_Transferase"/>
</dbReference>
<dbReference type="PANTHER" id="PTHR21310:SF15">
    <property type="entry name" value="AMINOGLYCOSIDE PHOSPHOTRANSFERASE DOMAIN-CONTAINING PROTEIN"/>
    <property type="match status" value="1"/>
</dbReference>
<dbReference type="RefSeq" id="XP_041295511.1">
    <property type="nucleotide sequence ID" value="XM_041433471.1"/>
</dbReference>
<dbReference type="SUPFAM" id="SSF56112">
    <property type="entry name" value="Protein kinase-like (PK-like)"/>
    <property type="match status" value="1"/>
</dbReference>
<organism evidence="2 3">
    <name type="scientific">Suillus discolor</name>
    <dbReference type="NCBI Taxonomy" id="1912936"/>
    <lineage>
        <taxon>Eukaryota</taxon>
        <taxon>Fungi</taxon>
        <taxon>Dikarya</taxon>
        <taxon>Basidiomycota</taxon>
        <taxon>Agaricomycotina</taxon>
        <taxon>Agaricomycetes</taxon>
        <taxon>Agaricomycetidae</taxon>
        <taxon>Boletales</taxon>
        <taxon>Suillineae</taxon>
        <taxon>Suillaceae</taxon>
        <taxon>Suillus</taxon>
    </lineage>
</organism>
<accession>A0A9P7JWR1</accession>
<evidence type="ECO:0000259" key="1">
    <source>
        <dbReference type="Pfam" id="PF01636"/>
    </source>
</evidence>
<dbReference type="Gene3D" id="3.90.1200.10">
    <property type="match status" value="1"/>
</dbReference>
<dbReference type="PANTHER" id="PTHR21310">
    <property type="entry name" value="AMINOGLYCOSIDE PHOSPHOTRANSFERASE-RELATED-RELATED"/>
    <property type="match status" value="1"/>
</dbReference>
<evidence type="ECO:0000313" key="3">
    <source>
        <dbReference type="Proteomes" id="UP000823399"/>
    </source>
</evidence>
<dbReference type="GeneID" id="64695730"/>
<comment type="caution">
    <text evidence="2">The sequence shown here is derived from an EMBL/GenBank/DDBJ whole genome shotgun (WGS) entry which is preliminary data.</text>
</comment>
<sequence>MPPYPSVHHCKCGKSTKRAAKLGYCPKCSETCEGKGSATTQGGVTQNITHKKWVKYQTESCSACEAAGQAIKIWNFEGDDGYVLVTVLVRSHMGDLDDDRMSTFSYDGDGEPDSFSLAELQSVVDLHFLTSCKLEKLAEGGYHKVYDILRLDGVSLDAVVRVASPAFPKDKLESEVATCKMIAAFTNIPVPRIHAWNSDASSPVGAEYMILDKIKGIPASHSWGDLSEEVKKTVVSQIARYFLEIFSLRFESAGSLYLSPLSPQFLVGPIISTPFYRALDGVVRVLGAPISKNVDPNRGPFSTVTEYLSSNLRAELDFISNHRSDVLSELHECDTTEPAESQLELGERVMRKAINLCSVYPGDTLVPANITTPRKPFSLKLDDFRLSNVMIDTDSGRVTGFIDFEAATIAPLWECAVIPRWLQDADDPESSYEGGTSEERNVLRAAFLSAMEGSSRYPEWREAYDMGRPFRRLTDLLCFQVSVWASNDRETWVDERLEWAETHPGIGLPEQT</sequence>
<dbReference type="Proteomes" id="UP000823399">
    <property type="component" value="Unassembled WGS sequence"/>
</dbReference>
<dbReference type="OrthoDB" id="10003767at2759"/>
<dbReference type="Pfam" id="PF01636">
    <property type="entry name" value="APH"/>
    <property type="match status" value="1"/>
</dbReference>
<dbReference type="AlphaFoldDB" id="A0A9P7JWR1"/>
<dbReference type="InterPro" id="IPR011009">
    <property type="entry name" value="Kinase-like_dom_sf"/>
</dbReference>
<keyword evidence="3" id="KW-1185">Reference proteome</keyword>
<evidence type="ECO:0000313" key="2">
    <source>
        <dbReference type="EMBL" id="KAG2112712.1"/>
    </source>
</evidence>
<gene>
    <name evidence="2" type="ORF">F5147DRAFT_650856</name>
</gene>
<proteinExistence type="predicted"/>
<dbReference type="EMBL" id="JABBWM010000014">
    <property type="protein sequence ID" value="KAG2112712.1"/>
    <property type="molecule type" value="Genomic_DNA"/>
</dbReference>
<reference evidence="2" key="1">
    <citation type="journal article" date="2020" name="New Phytol.">
        <title>Comparative genomics reveals dynamic genome evolution in host specialist ectomycorrhizal fungi.</title>
        <authorList>
            <person name="Lofgren L.A."/>
            <person name="Nguyen N.H."/>
            <person name="Vilgalys R."/>
            <person name="Ruytinx J."/>
            <person name="Liao H.L."/>
            <person name="Branco S."/>
            <person name="Kuo A."/>
            <person name="LaButti K."/>
            <person name="Lipzen A."/>
            <person name="Andreopoulos W."/>
            <person name="Pangilinan J."/>
            <person name="Riley R."/>
            <person name="Hundley H."/>
            <person name="Na H."/>
            <person name="Barry K."/>
            <person name="Grigoriev I.V."/>
            <person name="Stajich J.E."/>
            <person name="Kennedy P.G."/>
        </authorList>
    </citation>
    <scope>NUCLEOTIDE SEQUENCE</scope>
    <source>
        <strain evidence="2">FC423</strain>
    </source>
</reference>
<dbReference type="InterPro" id="IPR002575">
    <property type="entry name" value="Aminoglycoside_PTrfase"/>
</dbReference>
<feature type="domain" description="Aminoglycoside phosphotransferase" evidence="1">
    <location>
        <begin position="145"/>
        <end position="413"/>
    </location>
</feature>
<name>A0A9P7JWR1_9AGAM</name>
<protein>
    <recommendedName>
        <fullName evidence="1">Aminoglycoside phosphotransferase domain-containing protein</fullName>
    </recommendedName>
</protein>